<gene>
    <name evidence="3" type="ORF">M431DRAFT_44336</name>
</gene>
<feature type="non-terminal residue" evidence="3">
    <location>
        <position position="1"/>
    </location>
</feature>
<name>A0A2T3ZRM7_TRIHA</name>
<dbReference type="InterPro" id="IPR036875">
    <property type="entry name" value="Znf_CCHC_sf"/>
</dbReference>
<dbReference type="InterPro" id="IPR001878">
    <property type="entry name" value="Znf_CCHC"/>
</dbReference>
<keyword evidence="1" id="KW-0862">Zinc</keyword>
<keyword evidence="4" id="KW-1185">Reference proteome</keyword>
<proteinExistence type="predicted"/>
<sequence>GKCNHCGKTGHKEKDCWSKYGKPDNSKKSTYENKKFNKVQINTIETVPHNLLSWTGCYDDQCLMHKEEKEMTKWYPKAPK</sequence>
<evidence type="ECO:0000313" key="3">
    <source>
        <dbReference type="EMBL" id="PTB47441.1"/>
    </source>
</evidence>
<protein>
    <recommendedName>
        <fullName evidence="2">CCHC-type domain-containing protein</fullName>
    </recommendedName>
</protein>
<dbReference type="GO" id="GO:0003676">
    <property type="term" value="F:nucleic acid binding"/>
    <property type="evidence" value="ECO:0007669"/>
    <property type="project" value="InterPro"/>
</dbReference>
<dbReference type="PROSITE" id="PS50158">
    <property type="entry name" value="ZF_CCHC"/>
    <property type="match status" value="1"/>
</dbReference>
<dbReference type="Proteomes" id="UP000241690">
    <property type="component" value="Unassembled WGS sequence"/>
</dbReference>
<keyword evidence="1" id="KW-0863">Zinc-finger</keyword>
<dbReference type="GO" id="GO:0008270">
    <property type="term" value="F:zinc ion binding"/>
    <property type="evidence" value="ECO:0007669"/>
    <property type="project" value="UniProtKB-KW"/>
</dbReference>
<accession>A0A2T3ZRM7</accession>
<dbReference type="GeneID" id="36623783"/>
<dbReference type="EMBL" id="KZ679724">
    <property type="protein sequence ID" value="PTB47441.1"/>
    <property type="molecule type" value="Genomic_DNA"/>
</dbReference>
<dbReference type="AlphaFoldDB" id="A0A2T3ZRM7"/>
<keyword evidence="1" id="KW-0479">Metal-binding</keyword>
<feature type="non-terminal residue" evidence="3">
    <location>
        <position position="80"/>
    </location>
</feature>
<dbReference type="RefSeq" id="XP_024767118.1">
    <property type="nucleotide sequence ID" value="XM_024915216.1"/>
</dbReference>
<evidence type="ECO:0000313" key="4">
    <source>
        <dbReference type="Proteomes" id="UP000241690"/>
    </source>
</evidence>
<dbReference type="SUPFAM" id="SSF57756">
    <property type="entry name" value="Retrovirus zinc finger-like domains"/>
    <property type="match status" value="1"/>
</dbReference>
<organism evidence="3 4">
    <name type="scientific">Trichoderma harzianum CBS 226.95</name>
    <dbReference type="NCBI Taxonomy" id="983964"/>
    <lineage>
        <taxon>Eukaryota</taxon>
        <taxon>Fungi</taxon>
        <taxon>Dikarya</taxon>
        <taxon>Ascomycota</taxon>
        <taxon>Pezizomycotina</taxon>
        <taxon>Sordariomycetes</taxon>
        <taxon>Hypocreomycetidae</taxon>
        <taxon>Hypocreales</taxon>
        <taxon>Hypocreaceae</taxon>
        <taxon>Trichoderma</taxon>
    </lineage>
</organism>
<evidence type="ECO:0000259" key="2">
    <source>
        <dbReference type="PROSITE" id="PS50158"/>
    </source>
</evidence>
<evidence type="ECO:0000256" key="1">
    <source>
        <dbReference type="PROSITE-ProRule" id="PRU00047"/>
    </source>
</evidence>
<feature type="domain" description="CCHC-type" evidence="2">
    <location>
        <begin position="2"/>
        <end position="16"/>
    </location>
</feature>
<reference evidence="3 4" key="1">
    <citation type="submission" date="2016-07" db="EMBL/GenBank/DDBJ databases">
        <title>Multiple horizontal gene transfer events from other fungi enriched the ability of initially mycotrophic Trichoderma (Ascomycota) to feed on dead plant biomass.</title>
        <authorList>
            <consortium name="DOE Joint Genome Institute"/>
            <person name="Aerts A."/>
            <person name="Atanasova L."/>
            <person name="Chenthamara K."/>
            <person name="Zhang J."/>
            <person name="Grujic M."/>
            <person name="Henrissat B."/>
            <person name="Kuo A."/>
            <person name="Salamov A."/>
            <person name="Lipzen A."/>
            <person name="Labutti K."/>
            <person name="Barry K."/>
            <person name="Miao Y."/>
            <person name="Rahimi M.J."/>
            <person name="Shen Q."/>
            <person name="Grigoriev I.V."/>
            <person name="Kubicek C.P."/>
            <person name="Druzhinina I.S."/>
        </authorList>
    </citation>
    <scope>NUCLEOTIDE SEQUENCE [LARGE SCALE GENOMIC DNA]</scope>
    <source>
        <strain evidence="3 4">CBS 226.95</strain>
    </source>
</reference>